<dbReference type="NCBIfam" id="TIGR04183">
    <property type="entry name" value="Por_Secre_tail"/>
    <property type="match status" value="1"/>
</dbReference>
<proteinExistence type="predicted"/>
<dbReference type="Gene3D" id="2.60.40.2700">
    <property type="match status" value="1"/>
</dbReference>
<gene>
    <name evidence="2" type="ORF">GWO68_14910</name>
</gene>
<feature type="domain" description="PKD/Chitinase" evidence="1">
    <location>
        <begin position="480"/>
        <end position="554"/>
    </location>
</feature>
<feature type="domain" description="PKD/Chitinase" evidence="1">
    <location>
        <begin position="953"/>
        <end position="1030"/>
    </location>
</feature>
<dbReference type="InterPro" id="IPR044023">
    <property type="entry name" value="Ig_7"/>
</dbReference>
<dbReference type="InterPro" id="IPR035986">
    <property type="entry name" value="PKD_dom_sf"/>
</dbReference>
<protein>
    <submittedName>
        <fullName evidence="2">T9SS type A sorting domain-containing protein</fullName>
    </submittedName>
</protein>
<dbReference type="Pfam" id="PF19081">
    <property type="entry name" value="Ig_7"/>
    <property type="match status" value="1"/>
</dbReference>
<dbReference type="InterPro" id="IPR026444">
    <property type="entry name" value="Secre_tail"/>
</dbReference>
<accession>A0A6B2H4A1</accession>
<dbReference type="Proteomes" id="UP000478546">
    <property type="component" value="Unassembled WGS sequence"/>
</dbReference>
<feature type="domain" description="PKD/Chitinase" evidence="1">
    <location>
        <begin position="636"/>
        <end position="710"/>
    </location>
</feature>
<sequence>MKQPLPKAYPTIYNSLFSQTARPVLLLLLCFAISLGTARAQLTKVWEVPDIAYSAAENTGFVQQKVDPAGNLVLLGSNLALFKYDATGKQLWSAQHKSSPDINYLYSDGLWLDKSGNIFVLGRSGTAPDVYEDILLKYGPAGNLLWSKAFTNTPGNMVNVETLALDAEGNVYLTGNMNDAGITVMATQKLSGAGTVLWTTQEPGLRNGEVIEVDNKGGVFVLTSSLEVVLGSATILFYKYDATTGAKQLQKSFSTPRVPGYNETPEKLLITKAGEIYAIVGTSSGSSGVLKVFLHKLAADGTLLYKNQIGQTDAAVFYDAVFTANEELLFLCREQKYRTTWDHFMTKVDANGQHLWLHKFNVYEADNMVRYFAPAPMGMAMNADGTIAIAGSYSYFKIPPFSASTVYTEYPKYIVATFTKDGTETWRQLQNQFSLRDGRAGISYIDNKSLYVVVNPAESAGAFSTRNLTVMKFQDCAGFTANAGTDKTICAGGNAQLQATGGTNYSWSPSAGLSATNIANPVASPSQTTTYTVTVTNAEGCTATDQVVVTVNPMPAVTIAAGSATTFCAGGSVILTATSGTNYSYQWLKNGAPIAQATTKTYTATTSGDFTVIVKAAGGCEVTASPVKVVVTPGVTASAGTDKEICAGSNVQLGASGGTTYAWSPATGLSATNIANPVASPASTTTYTVTVSNASGCSSTDQVTVKVTASPAVTITPAGPTTFCEGGSLVLNASQGTGYTYQWYNNGNPINQATGSSFTTFAGGEFSVKVTMGSGCTATSSPVKVTENKAATVVAGTAQQVCVNAAAFTLSGFSPAGGTWSGPGVSANGKFNPATAGTGTHTLTYKVTQNSCEASATKTITVTSGVAAPGTITGNATTCAGTTNLTYSINAVTNAQNYTWTVPAGYTITDGQGTTSIKVTTGSTSGTITVKAANDCGESAAATIAVNITAQPVATITLQGASAFCEGEAALLKAPAGANYSYQWLRNGTTISGATAADYSATTSGNYTVQVSNGNCSRTSSQVSISVTPTIRNNAIASGNLSVCSGKAGVELQAGVPTGGAGTYTYQWEQSTDGTSYTNIPGATSQNYTPAGLTATTWFRRKVTSGGCSHTSASVKLTLAEAPVVSLSAFTKMCTGDAAMTLSGGLPAGGTYAGPGVTNGIFNAATAGAGTHIITYTYTDASGCAATASQTIVVETECAVTGVEDDEPPHKFEYFPNPAKDKLNIAVTLPEWTDLTIQLIDARGRIVLQKNYTMQVGTFAATILLEQKARGLYFLRVTTKEGSYHRKVLLW</sequence>
<dbReference type="Pfam" id="PF18962">
    <property type="entry name" value="Por_Secre_tail"/>
    <property type="match status" value="1"/>
</dbReference>
<dbReference type="EMBL" id="JAAEAA010000022">
    <property type="protein sequence ID" value="NDK57213.1"/>
    <property type="molecule type" value="Genomic_DNA"/>
</dbReference>
<keyword evidence="3" id="KW-1185">Reference proteome</keyword>
<evidence type="ECO:0000313" key="3">
    <source>
        <dbReference type="Proteomes" id="UP000478546"/>
    </source>
</evidence>
<dbReference type="InterPro" id="IPR045829">
    <property type="entry name" value="PKD_6"/>
</dbReference>
<comment type="caution">
    <text evidence="2">The sequence shown here is derived from an EMBL/GenBank/DDBJ whole genome shotgun (WGS) entry which is preliminary data.</text>
</comment>
<reference evidence="2 3" key="1">
    <citation type="submission" date="2020-01" db="EMBL/GenBank/DDBJ databases">
        <authorList>
            <person name="Kim M.K."/>
        </authorList>
    </citation>
    <scope>NUCLEOTIDE SEQUENCE [LARGE SCALE GENOMIC DNA]</scope>
    <source>
        <strain evidence="2 3">BT213</strain>
    </source>
</reference>
<dbReference type="Pfam" id="PF19408">
    <property type="entry name" value="PKD_6"/>
    <property type="match status" value="1"/>
</dbReference>
<dbReference type="RefSeq" id="WP_162347276.1">
    <property type="nucleotide sequence ID" value="NZ_JAAEAA010000022.1"/>
</dbReference>
<organism evidence="2 3">
    <name type="scientific">Pontibacter fetidus</name>
    <dbReference type="NCBI Taxonomy" id="2700082"/>
    <lineage>
        <taxon>Bacteria</taxon>
        <taxon>Pseudomonadati</taxon>
        <taxon>Bacteroidota</taxon>
        <taxon>Cytophagia</taxon>
        <taxon>Cytophagales</taxon>
        <taxon>Hymenobacteraceae</taxon>
        <taxon>Pontibacter</taxon>
    </lineage>
</organism>
<dbReference type="InterPro" id="IPR013783">
    <property type="entry name" value="Ig-like_fold"/>
</dbReference>
<dbReference type="Gene3D" id="2.60.40.10">
    <property type="entry name" value="Immunoglobulins"/>
    <property type="match status" value="6"/>
</dbReference>
<evidence type="ECO:0000259" key="1">
    <source>
        <dbReference type="SMART" id="SM00089"/>
    </source>
</evidence>
<dbReference type="SUPFAM" id="SSF49299">
    <property type="entry name" value="PKD domain"/>
    <property type="match status" value="1"/>
</dbReference>
<dbReference type="InterPro" id="IPR022409">
    <property type="entry name" value="PKD/Chitinase_dom"/>
</dbReference>
<dbReference type="SMART" id="SM00089">
    <property type="entry name" value="PKD"/>
    <property type="match status" value="3"/>
</dbReference>
<dbReference type="SUPFAM" id="SSF101898">
    <property type="entry name" value="NHL repeat"/>
    <property type="match status" value="1"/>
</dbReference>
<evidence type="ECO:0000313" key="2">
    <source>
        <dbReference type="EMBL" id="NDK57213.1"/>
    </source>
</evidence>
<name>A0A6B2H4A1_9BACT</name>